<dbReference type="Proteomes" id="UP001281731">
    <property type="component" value="Unassembled WGS sequence"/>
</dbReference>
<keyword evidence="4 9" id="KW-0812">Transmembrane</keyword>
<keyword evidence="7 9" id="KW-1133">Transmembrane helix</keyword>
<comment type="caution">
    <text evidence="14">The sequence shown here is derived from an EMBL/GenBank/DDBJ whole genome shotgun (WGS) entry which is preliminary data.</text>
</comment>
<feature type="compositionally biased region" description="Polar residues" evidence="12">
    <location>
        <begin position="155"/>
        <end position="166"/>
    </location>
</feature>
<organism evidence="14 16">
    <name type="scientific">Actinotignum urinale</name>
    <dbReference type="NCBI Taxonomy" id="190146"/>
    <lineage>
        <taxon>Bacteria</taxon>
        <taxon>Bacillati</taxon>
        <taxon>Actinomycetota</taxon>
        <taxon>Actinomycetes</taxon>
        <taxon>Actinomycetales</taxon>
        <taxon>Actinomycetaceae</taxon>
        <taxon>Actinotignum</taxon>
    </lineage>
</organism>
<feature type="transmembrane region" description="Helical" evidence="9">
    <location>
        <begin position="7"/>
        <end position="29"/>
    </location>
</feature>
<evidence type="ECO:0000256" key="7">
    <source>
        <dbReference type="ARBA" id="ARBA00022989"/>
    </source>
</evidence>
<evidence type="ECO:0000313" key="14">
    <source>
        <dbReference type="EMBL" id="MDY5154934.1"/>
    </source>
</evidence>
<evidence type="ECO:0000313" key="16">
    <source>
        <dbReference type="Proteomes" id="UP001281731"/>
    </source>
</evidence>
<feature type="active site" evidence="9">
    <location>
        <position position="137"/>
    </location>
</feature>
<dbReference type="NCBIfam" id="TIGR00077">
    <property type="entry name" value="lspA"/>
    <property type="match status" value="1"/>
</dbReference>
<gene>
    <name evidence="9 14" type="primary">lspA</name>
    <name evidence="14" type="ORF">R6G80_04245</name>
    <name evidence="13" type="ORF">R6G86_00915</name>
</gene>
<feature type="compositionally biased region" description="Basic and acidic residues" evidence="12">
    <location>
        <begin position="181"/>
        <end position="194"/>
    </location>
</feature>
<accession>A0AAW9HVR1</accession>
<keyword evidence="6 9" id="KW-0378">Hydrolase</keyword>
<dbReference type="EC" id="3.4.23.36" evidence="9"/>
<feature type="transmembrane region" description="Helical" evidence="9">
    <location>
        <begin position="63"/>
        <end position="83"/>
    </location>
</feature>
<comment type="catalytic activity">
    <reaction evidence="9 10">
        <text>Release of signal peptides from bacterial membrane prolipoproteins. Hydrolyzes -Xaa-Yaa-Zaa-|-(S,diacylglyceryl)Cys-, in which Xaa is hydrophobic (preferably Leu), and Yaa (Ala or Ser) and Zaa (Gly or Ala) have small, neutral side chains.</text>
        <dbReference type="EC" id="3.4.23.36"/>
    </reaction>
</comment>
<evidence type="ECO:0000256" key="6">
    <source>
        <dbReference type="ARBA" id="ARBA00022801"/>
    </source>
</evidence>
<keyword evidence="5 9" id="KW-0064">Aspartyl protease</keyword>
<comment type="subcellular location">
    <subcellularLocation>
        <location evidence="9">Cell membrane</location>
        <topology evidence="9">Multi-pass membrane protein</topology>
    </subcellularLocation>
</comment>
<dbReference type="PANTHER" id="PTHR33695">
    <property type="entry name" value="LIPOPROTEIN SIGNAL PEPTIDASE"/>
    <property type="match status" value="1"/>
</dbReference>
<keyword evidence="2 9" id="KW-1003">Cell membrane</keyword>
<evidence type="ECO:0000313" key="15">
    <source>
        <dbReference type="Proteomes" id="UP001275049"/>
    </source>
</evidence>
<comment type="function">
    <text evidence="9 10">This protein specifically catalyzes the removal of signal peptides from prolipoproteins.</text>
</comment>
<dbReference type="InterPro" id="IPR001872">
    <property type="entry name" value="Peptidase_A8"/>
</dbReference>
<evidence type="ECO:0000256" key="8">
    <source>
        <dbReference type="ARBA" id="ARBA00023136"/>
    </source>
</evidence>
<evidence type="ECO:0000256" key="12">
    <source>
        <dbReference type="SAM" id="MobiDB-lite"/>
    </source>
</evidence>
<protein>
    <recommendedName>
        <fullName evidence="9">Lipoprotein signal peptidase</fullName>
        <ecNumber evidence="9">3.4.23.36</ecNumber>
    </recommendedName>
    <alternativeName>
        <fullName evidence="9">Prolipoprotein signal peptidase</fullName>
    </alternativeName>
    <alternativeName>
        <fullName evidence="9">Signal peptidase II</fullName>
        <shortName evidence="9">SPase II</shortName>
    </alternativeName>
</protein>
<keyword evidence="15" id="KW-1185">Reference proteome</keyword>
<comment type="similarity">
    <text evidence="1 9 11">Belongs to the peptidase A8 family.</text>
</comment>
<dbReference type="GO" id="GO:0005886">
    <property type="term" value="C:plasma membrane"/>
    <property type="evidence" value="ECO:0007669"/>
    <property type="project" value="UniProtKB-SubCell"/>
</dbReference>
<evidence type="ECO:0000256" key="9">
    <source>
        <dbReference type="HAMAP-Rule" id="MF_00161"/>
    </source>
</evidence>
<dbReference type="EMBL" id="JAWNGA010000001">
    <property type="protein sequence ID" value="MDY5132304.1"/>
    <property type="molecule type" value="Genomic_DNA"/>
</dbReference>
<evidence type="ECO:0000256" key="1">
    <source>
        <dbReference type="ARBA" id="ARBA00006139"/>
    </source>
</evidence>
<keyword evidence="3 9" id="KW-0645">Protease</keyword>
<reference evidence="14 15" key="1">
    <citation type="submission" date="2023-10" db="EMBL/GenBank/DDBJ databases">
        <title>Whole Genome based description of the genera Actinobaculum and Actinotignum reveals a complex phylogenetic relationship within the species included in the genus Actinotignum.</title>
        <authorList>
            <person name="Jensen C.S."/>
            <person name="Dargis R."/>
            <person name="Kemp M."/>
            <person name="Christensen J.J."/>
        </authorList>
    </citation>
    <scope>NUCLEOTIDE SEQUENCE</scope>
    <source>
        <strain evidence="14">SLA_B511</strain>
        <strain evidence="13 15">SLA_B974</strain>
    </source>
</reference>
<sequence>MEVQQRYLKPLLGAIVIVIVDFASKWWAYYHVSPQQTTPIVGDFIGLRLVFNPGAAFSLGESFTRVITIFALLFVFVLIPYLLRRMQGRINLIAITLLWGGATGNLIDRLFYEPGWLAGHVVDFIAYSTWFVGNVADIAITIGAVLLFFSSISSSNTKEQKATSSIKEGEKNPLDTSAEIVSKEKPVDTEKSDA</sequence>
<dbReference type="GO" id="GO:0004190">
    <property type="term" value="F:aspartic-type endopeptidase activity"/>
    <property type="evidence" value="ECO:0007669"/>
    <property type="project" value="UniProtKB-UniRule"/>
</dbReference>
<feature type="transmembrane region" description="Helical" evidence="9">
    <location>
        <begin position="124"/>
        <end position="149"/>
    </location>
</feature>
<dbReference type="Proteomes" id="UP001275049">
    <property type="component" value="Unassembled WGS sequence"/>
</dbReference>
<evidence type="ECO:0000256" key="4">
    <source>
        <dbReference type="ARBA" id="ARBA00022692"/>
    </source>
</evidence>
<dbReference type="PANTHER" id="PTHR33695:SF1">
    <property type="entry name" value="LIPOPROTEIN SIGNAL PEPTIDASE"/>
    <property type="match status" value="1"/>
</dbReference>
<dbReference type="HAMAP" id="MF_00161">
    <property type="entry name" value="LspA"/>
    <property type="match status" value="1"/>
</dbReference>
<feature type="active site" evidence="9">
    <location>
        <position position="123"/>
    </location>
</feature>
<evidence type="ECO:0000256" key="11">
    <source>
        <dbReference type="RuleBase" id="RU004181"/>
    </source>
</evidence>
<evidence type="ECO:0000256" key="5">
    <source>
        <dbReference type="ARBA" id="ARBA00022750"/>
    </source>
</evidence>
<dbReference type="EMBL" id="JAWNGC010000004">
    <property type="protein sequence ID" value="MDY5154934.1"/>
    <property type="molecule type" value="Genomic_DNA"/>
</dbReference>
<dbReference type="RefSeq" id="WP_320754835.1">
    <property type="nucleotide sequence ID" value="NZ_JAWNGA010000001.1"/>
</dbReference>
<feature type="region of interest" description="Disordered" evidence="12">
    <location>
        <begin position="155"/>
        <end position="194"/>
    </location>
</feature>
<dbReference type="GO" id="GO:0006508">
    <property type="term" value="P:proteolysis"/>
    <property type="evidence" value="ECO:0007669"/>
    <property type="project" value="UniProtKB-KW"/>
</dbReference>
<name>A0AAW9HVR1_9ACTO</name>
<dbReference type="AlphaFoldDB" id="A0AAW9HVR1"/>
<dbReference type="PROSITE" id="PS00855">
    <property type="entry name" value="SPASE_II"/>
    <property type="match status" value="1"/>
</dbReference>
<evidence type="ECO:0000313" key="13">
    <source>
        <dbReference type="EMBL" id="MDY5132304.1"/>
    </source>
</evidence>
<evidence type="ECO:0000256" key="10">
    <source>
        <dbReference type="RuleBase" id="RU000594"/>
    </source>
</evidence>
<keyword evidence="8 9" id="KW-0472">Membrane</keyword>
<proteinExistence type="inferred from homology"/>
<comment type="pathway">
    <text evidence="9">Protein modification; lipoprotein biosynthesis (signal peptide cleavage).</text>
</comment>
<dbReference type="Pfam" id="PF01252">
    <property type="entry name" value="Peptidase_A8"/>
    <property type="match status" value="1"/>
</dbReference>
<evidence type="ECO:0000256" key="3">
    <source>
        <dbReference type="ARBA" id="ARBA00022670"/>
    </source>
</evidence>
<feature type="transmembrane region" description="Helical" evidence="9">
    <location>
        <begin position="90"/>
        <end position="112"/>
    </location>
</feature>
<evidence type="ECO:0000256" key="2">
    <source>
        <dbReference type="ARBA" id="ARBA00022475"/>
    </source>
</evidence>
<dbReference type="PRINTS" id="PR00781">
    <property type="entry name" value="LIPOSIGPTASE"/>
</dbReference>